<dbReference type="Proteomes" id="UP000198848">
    <property type="component" value="Unassembled WGS sequence"/>
</dbReference>
<feature type="transmembrane region" description="Helical" evidence="1">
    <location>
        <begin position="32"/>
        <end position="54"/>
    </location>
</feature>
<evidence type="ECO:0000313" key="3">
    <source>
        <dbReference type="Proteomes" id="UP000198848"/>
    </source>
</evidence>
<keyword evidence="1" id="KW-1133">Transmembrane helix</keyword>
<gene>
    <name evidence="2" type="ORF">SAMN04489842_3294</name>
</gene>
<name>A0A1H1I3Q5_NATTX</name>
<protein>
    <submittedName>
        <fullName evidence="2">Uncharacterized protein</fullName>
    </submittedName>
</protein>
<keyword evidence="1" id="KW-0472">Membrane</keyword>
<keyword evidence="3" id="KW-1185">Reference proteome</keyword>
<dbReference type="STRING" id="1095778.SAMN04489842_3294"/>
<proteinExistence type="predicted"/>
<dbReference type="AlphaFoldDB" id="A0A1H1I3Q5"/>
<reference evidence="3" key="1">
    <citation type="submission" date="2016-10" db="EMBL/GenBank/DDBJ databases">
        <authorList>
            <person name="Varghese N."/>
            <person name="Submissions S."/>
        </authorList>
    </citation>
    <scope>NUCLEOTIDE SEQUENCE [LARGE SCALE GENOMIC DNA]</scope>
    <source>
        <strain evidence="3">DSM 24767</strain>
    </source>
</reference>
<evidence type="ECO:0000256" key="1">
    <source>
        <dbReference type="SAM" id="Phobius"/>
    </source>
</evidence>
<organism evidence="2 3">
    <name type="scientific">Natronobacterium texcoconense</name>
    <dbReference type="NCBI Taxonomy" id="1095778"/>
    <lineage>
        <taxon>Archaea</taxon>
        <taxon>Methanobacteriati</taxon>
        <taxon>Methanobacteriota</taxon>
        <taxon>Stenosarchaea group</taxon>
        <taxon>Halobacteria</taxon>
        <taxon>Halobacteriales</taxon>
        <taxon>Natrialbaceae</taxon>
        <taxon>Natronobacterium</taxon>
    </lineage>
</organism>
<accession>A0A1H1I3Q5</accession>
<dbReference type="EMBL" id="FNLC01000003">
    <property type="protein sequence ID" value="SDR32290.1"/>
    <property type="molecule type" value="Genomic_DNA"/>
</dbReference>
<feature type="transmembrane region" description="Helical" evidence="1">
    <location>
        <begin position="7"/>
        <end position="26"/>
    </location>
</feature>
<keyword evidence="1" id="KW-0812">Transmembrane</keyword>
<evidence type="ECO:0000313" key="2">
    <source>
        <dbReference type="EMBL" id="SDR32290.1"/>
    </source>
</evidence>
<dbReference type="RefSeq" id="WP_090384063.1">
    <property type="nucleotide sequence ID" value="NZ_FNLC01000003.1"/>
</dbReference>
<sequence length="62" mass="6472">MSGSSTELELGVGIFLAFFIAGYGVITGELLLAIVALTLLVICYVLVVIARSLARIEAAVTE</sequence>